<keyword evidence="2" id="KW-1185">Reference proteome</keyword>
<organism evidence="1 2">
    <name type="scientific">Croceitalea dokdonensis DOKDO 023</name>
    <dbReference type="NCBI Taxonomy" id="1300341"/>
    <lineage>
        <taxon>Bacteria</taxon>
        <taxon>Pseudomonadati</taxon>
        <taxon>Bacteroidota</taxon>
        <taxon>Flavobacteriia</taxon>
        <taxon>Flavobacteriales</taxon>
        <taxon>Flavobacteriaceae</taxon>
        <taxon>Croceitalea</taxon>
    </lineage>
</organism>
<dbReference type="PATRIC" id="fig|1300341.3.peg.1170"/>
<evidence type="ECO:0000313" key="2">
    <source>
        <dbReference type="Proteomes" id="UP000050280"/>
    </source>
</evidence>
<dbReference type="EMBL" id="LDJX01000002">
    <property type="protein sequence ID" value="KPM32539.1"/>
    <property type="molecule type" value="Genomic_DNA"/>
</dbReference>
<name>A0A0P7A6Z3_9FLAO</name>
<dbReference type="Proteomes" id="UP000050280">
    <property type="component" value="Unassembled WGS sequence"/>
</dbReference>
<evidence type="ECO:0000313" key="1">
    <source>
        <dbReference type="EMBL" id="KPM32539.1"/>
    </source>
</evidence>
<protein>
    <submittedName>
        <fullName evidence="1">Uncharacterized protein</fullName>
    </submittedName>
</protein>
<reference evidence="1 2" key="1">
    <citation type="submission" date="2015-09" db="EMBL/GenBank/DDBJ databases">
        <title>Genome sequence of the marine flavobacterium Croceitalea dokdonensis DOKDO 023 that contains proton- and sodium-pumping rhodopsins.</title>
        <authorList>
            <person name="Kwon S.-K."/>
            <person name="Lee H.K."/>
            <person name="Kwak M.-J."/>
            <person name="Kim J.F."/>
        </authorList>
    </citation>
    <scope>NUCLEOTIDE SEQUENCE [LARGE SCALE GENOMIC DNA]</scope>
    <source>
        <strain evidence="1 2">DOKDO 023</strain>
    </source>
</reference>
<dbReference type="STRING" id="1300341.I595_957"/>
<dbReference type="InterPro" id="IPR046728">
    <property type="entry name" value="DUF6620"/>
</dbReference>
<proteinExistence type="predicted"/>
<comment type="caution">
    <text evidence="1">The sequence shown here is derived from an EMBL/GenBank/DDBJ whole genome shotgun (WGS) entry which is preliminary data.</text>
</comment>
<dbReference type="AlphaFoldDB" id="A0A0P7A6Z3"/>
<gene>
    <name evidence="1" type="ORF">I595_957</name>
</gene>
<accession>A0A0P7A6Z3</accession>
<sequence length="187" mass="20930">MEAINGVTFEDWGAACGNLAAGMSEEEVCKVLGIEFPVWQKTNEEWSNKLGDLMAEDRSVAATYGNFFTNPKVGKFAGVSADVPSLEDLLAKFPDYDSYLKVSVHQTQASQHGVDPTSVIESYGLNLQTWGQLNMHYMDWYHSYVQNGTEGAGERHKELEALRTKWETLFQEQYKNDAVDLGGDIDF</sequence>
<dbReference type="RefSeq" id="WP_054558188.1">
    <property type="nucleotide sequence ID" value="NZ_LDJX01000002.1"/>
</dbReference>
<dbReference type="Pfam" id="PF20325">
    <property type="entry name" value="DUF6620"/>
    <property type="match status" value="1"/>
</dbReference>
<dbReference type="OrthoDB" id="8662267at2"/>